<protein>
    <recommendedName>
        <fullName evidence="3">Fungal lipase-type domain-containing protein</fullName>
    </recommendedName>
</protein>
<organism evidence="4 5">
    <name type="scientific">Tetraparma gracilis</name>
    <dbReference type="NCBI Taxonomy" id="2962635"/>
    <lineage>
        <taxon>Eukaryota</taxon>
        <taxon>Sar</taxon>
        <taxon>Stramenopiles</taxon>
        <taxon>Ochrophyta</taxon>
        <taxon>Bolidophyceae</taxon>
        <taxon>Parmales</taxon>
        <taxon>Triparmaceae</taxon>
        <taxon>Tetraparma</taxon>
    </lineage>
</organism>
<feature type="transmembrane region" description="Helical" evidence="2">
    <location>
        <begin position="167"/>
        <end position="188"/>
    </location>
</feature>
<evidence type="ECO:0000256" key="2">
    <source>
        <dbReference type="SAM" id="Phobius"/>
    </source>
</evidence>
<dbReference type="InterPro" id="IPR029058">
    <property type="entry name" value="AB_hydrolase_fold"/>
</dbReference>
<feature type="region of interest" description="Disordered" evidence="1">
    <location>
        <begin position="1"/>
        <end position="34"/>
    </location>
</feature>
<comment type="caution">
    <text evidence="4">The sequence shown here is derived from an EMBL/GenBank/DDBJ whole genome shotgun (WGS) entry which is preliminary data.</text>
</comment>
<dbReference type="Pfam" id="PF01764">
    <property type="entry name" value="Lipase_3"/>
    <property type="match status" value="1"/>
</dbReference>
<dbReference type="PANTHER" id="PTHR45856:SF24">
    <property type="entry name" value="FUNGAL LIPASE-LIKE DOMAIN-CONTAINING PROTEIN"/>
    <property type="match status" value="1"/>
</dbReference>
<name>A0ABQ6M5R1_9STRA</name>
<accession>A0ABQ6M5R1</accession>
<keyword evidence="5" id="KW-1185">Reference proteome</keyword>
<feature type="transmembrane region" description="Helical" evidence="2">
    <location>
        <begin position="454"/>
        <end position="474"/>
    </location>
</feature>
<feature type="transmembrane region" description="Helical" evidence="2">
    <location>
        <begin position="383"/>
        <end position="403"/>
    </location>
</feature>
<feature type="transmembrane region" description="Helical" evidence="2">
    <location>
        <begin position="134"/>
        <end position="155"/>
    </location>
</feature>
<dbReference type="Proteomes" id="UP001165060">
    <property type="component" value="Unassembled WGS sequence"/>
</dbReference>
<dbReference type="CDD" id="cd00519">
    <property type="entry name" value="Lipase_3"/>
    <property type="match status" value="1"/>
</dbReference>
<keyword evidence="2" id="KW-0472">Membrane</keyword>
<feature type="domain" description="Fungal lipase-type" evidence="3">
    <location>
        <begin position="745"/>
        <end position="900"/>
    </location>
</feature>
<feature type="transmembrane region" description="Helical" evidence="2">
    <location>
        <begin position="224"/>
        <end position="244"/>
    </location>
</feature>
<keyword evidence="2" id="KW-1133">Transmembrane helix</keyword>
<feature type="transmembrane region" description="Helical" evidence="2">
    <location>
        <begin position="424"/>
        <end position="448"/>
    </location>
</feature>
<dbReference type="Gene3D" id="3.40.50.1820">
    <property type="entry name" value="alpha/beta hydrolase"/>
    <property type="match status" value="1"/>
</dbReference>
<sequence length="1022" mass="113407">LPPPSIAPSRSSRVSFTPSLGERGSRTASLGERLSGSLPPLARAASRLSKKIDPRLVHTHLNLLSQTRSDSVRNIGAAAAAVEGDALPAPTLLFRYDYLQSGAFALIKLGGVFVAALSSGTSLFRIIFPAYYDYIFTNLIAVAVNVIIMCGLCGWSVQMLAVYTERLVATRVGFFNLTVATTLAILVLAIGANALRAAALAISLTQECGWLMRTTMWLKDGESLCVLVMISLMVFEGAVLWASVRPDYFTQHGARWLADPGERKKHDDITFFSSSSSASSEPKLRSRLACRALCLTLLRPLKTSPVKCFIFFFIFCSFVATIILMCIDGDDARDIQFTPAYTAICAASSYGVSPAGVGFDAAVQVILFCERAFGNINIMGTEAYISIAAIAGAQMVLFLLLALDTRYLLFMLPWHKFRSENINYAVMYRTTLPTAFSIIFWGAAFIFWPHQGCIHYSPGFPVIFQIIFTFWAAARSYVTSIVTPGEIKAEIRNVILQQFIWSYNDEIIHNPKLHWDSLVPGQGNARIDYGPHKRLDEQPVMCIEEMVSLMYASELVYYSTPKEWSADKMRSMLETLDEDSASEVGEEERAIDAAARENWSGNSDGRADKFATLEMEEQGVSPHLAWSGEDMLDSVAKQLSGGGRKRGRKRRGGVALAQARDPWYTKFLHPFNSFFSANPYKKQWKEQMTQYNPAHMKTRESQVKFNNSMSHFMRSCRLTSASIHHSPVSQTKVIVAHNDEGDITVAFRGTMNVPNMLTDVSCTKAVWESMTSEQEAPYFKCCPSPFGKPRVHQGFIKAFWADGIGDAMIGEVMGAVDAAIKVGREPDIRVTGHSLGGGLAIIATWEIYHACRLRGIHLGANAIRCYTFGCPGTCNSAAARIFENRIPNAFHVVNNVDFIAYCGIFIGFCKPGIRCLISNLGDIIYRPTSIESSLRWSWLSENLLDHFLSSYRKSIVRVMEINGDEVDETIKARMVEANPLIDELFTAAGGKERMSAVWRDERKGELREGSKLMQSFVLEEMV</sequence>
<keyword evidence="2" id="KW-0812">Transmembrane</keyword>
<evidence type="ECO:0000313" key="5">
    <source>
        <dbReference type="Proteomes" id="UP001165060"/>
    </source>
</evidence>
<dbReference type="InterPro" id="IPR002921">
    <property type="entry name" value="Fungal_lipase-type"/>
</dbReference>
<dbReference type="PANTHER" id="PTHR45856">
    <property type="entry name" value="ALPHA/BETA-HYDROLASES SUPERFAMILY PROTEIN"/>
    <property type="match status" value="1"/>
</dbReference>
<dbReference type="InterPro" id="IPR051218">
    <property type="entry name" value="Sec_MonoDiacylglyc_Lipase"/>
</dbReference>
<dbReference type="EMBL" id="BRYB01003750">
    <property type="protein sequence ID" value="GMI19990.1"/>
    <property type="molecule type" value="Genomic_DNA"/>
</dbReference>
<feature type="transmembrane region" description="Helical" evidence="2">
    <location>
        <begin position="105"/>
        <end position="128"/>
    </location>
</feature>
<evidence type="ECO:0000256" key="1">
    <source>
        <dbReference type="SAM" id="MobiDB-lite"/>
    </source>
</evidence>
<gene>
    <name evidence="4" type="ORF">TeGR_g3223</name>
</gene>
<dbReference type="SUPFAM" id="SSF53474">
    <property type="entry name" value="alpha/beta-Hydrolases"/>
    <property type="match status" value="1"/>
</dbReference>
<feature type="non-terminal residue" evidence="4">
    <location>
        <position position="1"/>
    </location>
</feature>
<proteinExistence type="predicted"/>
<evidence type="ECO:0000313" key="4">
    <source>
        <dbReference type="EMBL" id="GMI19990.1"/>
    </source>
</evidence>
<feature type="transmembrane region" description="Helical" evidence="2">
    <location>
        <begin position="309"/>
        <end position="327"/>
    </location>
</feature>
<reference evidence="4 5" key="1">
    <citation type="journal article" date="2023" name="Commun. Biol.">
        <title>Genome analysis of Parmales, the sister group of diatoms, reveals the evolutionary specialization of diatoms from phago-mixotrophs to photoautotrophs.</title>
        <authorList>
            <person name="Ban H."/>
            <person name="Sato S."/>
            <person name="Yoshikawa S."/>
            <person name="Yamada K."/>
            <person name="Nakamura Y."/>
            <person name="Ichinomiya M."/>
            <person name="Sato N."/>
            <person name="Blanc-Mathieu R."/>
            <person name="Endo H."/>
            <person name="Kuwata A."/>
            <person name="Ogata H."/>
        </authorList>
    </citation>
    <scope>NUCLEOTIDE SEQUENCE [LARGE SCALE GENOMIC DNA]</scope>
</reference>
<evidence type="ECO:0000259" key="3">
    <source>
        <dbReference type="Pfam" id="PF01764"/>
    </source>
</evidence>